<feature type="region of interest" description="Disordered" evidence="1">
    <location>
        <begin position="315"/>
        <end position="334"/>
    </location>
</feature>
<keyword evidence="3" id="KW-1185">Reference proteome</keyword>
<evidence type="ECO:0000313" key="3">
    <source>
        <dbReference type="Proteomes" id="UP001168877"/>
    </source>
</evidence>
<accession>A0AA39RRQ3</accession>
<name>A0AA39RRQ3_ACESA</name>
<dbReference type="Proteomes" id="UP001168877">
    <property type="component" value="Unassembled WGS sequence"/>
</dbReference>
<reference evidence="2" key="2">
    <citation type="submission" date="2023-06" db="EMBL/GenBank/DDBJ databases">
        <authorList>
            <person name="Swenson N.G."/>
            <person name="Wegrzyn J.L."/>
            <person name="Mcevoy S.L."/>
        </authorList>
    </citation>
    <scope>NUCLEOTIDE SEQUENCE</scope>
    <source>
        <strain evidence="2">NS2018</strain>
        <tissue evidence="2">Leaf</tissue>
    </source>
</reference>
<dbReference type="EMBL" id="JAUESC010000385">
    <property type="protein sequence ID" value="KAK0578809.1"/>
    <property type="molecule type" value="Genomic_DNA"/>
</dbReference>
<protein>
    <recommendedName>
        <fullName evidence="4">DUF4283 domain-containing protein</fullName>
    </recommendedName>
</protein>
<sequence>MASSQSLIDRTRVKWMSSTVDLYKINSDVAVDEVGKVAEHGWKNRDFTRRRVDHGNGRSKPSSVRHTSKSFGSDRGHLSYVEISNEGGRYTKGGDSVKEESRKIIKWKAIKEDVEWAEFSVIGVLKFLWDDVLDFVEDHSNWSIYASISKWVRLSGFPIRIWCPFFFNAVGNSFGLTLHIEDRAALKGILDSCRILVAMAKTQECPSSVLIESGSESFRVDVKEVDEAPSDEWIGERLGLFSNSWNPNRSGKVKSPVKKVTSGKLVIFENQNRGRVSSDACGVVADGTTGINVLNSSQFALEVSSSSNGKEYKALPQKGKGSGCNRGHSSCRGARGRGRRRAIILSSHGMRTRKSTQRPFTISVGGPEWEFDDEFTKVIEELVVRGVNLTEPNPCYGEDGGWRVEEEVAKVVLEHALKAWKDKRAKGSKGFIVSVKLKVVKWVFKKWHHEVKFEESVLDRLETRLDSLESFDKSYGWSLYLHEKRCKMLSEMWSVLLKEERNL</sequence>
<comment type="caution">
    <text evidence="2">The sequence shown here is derived from an EMBL/GenBank/DDBJ whole genome shotgun (WGS) entry which is preliminary data.</text>
</comment>
<proteinExistence type="predicted"/>
<gene>
    <name evidence="2" type="ORF">LWI29_016492</name>
</gene>
<evidence type="ECO:0000313" key="2">
    <source>
        <dbReference type="EMBL" id="KAK0578809.1"/>
    </source>
</evidence>
<evidence type="ECO:0008006" key="4">
    <source>
        <dbReference type="Google" id="ProtNLM"/>
    </source>
</evidence>
<reference evidence="2" key="1">
    <citation type="journal article" date="2022" name="Plant J.">
        <title>Strategies of tolerance reflected in two North American maple genomes.</title>
        <authorList>
            <person name="McEvoy S.L."/>
            <person name="Sezen U.U."/>
            <person name="Trouern-Trend A."/>
            <person name="McMahon S.M."/>
            <person name="Schaberg P.G."/>
            <person name="Yang J."/>
            <person name="Wegrzyn J.L."/>
            <person name="Swenson N.G."/>
        </authorList>
    </citation>
    <scope>NUCLEOTIDE SEQUENCE</scope>
    <source>
        <strain evidence="2">NS2018</strain>
    </source>
</reference>
<organism evidence="2 3">
    <name type="scientific">Acer saccharum</name>
    <name type="common">Sugar maple</name>
    <dbReference type="NCBI Taxonomy" id="4024"/>
    <lineage>
        <taxon>Eukaryota</taxon>
        <taxon>Viridiplantae</taxon>
        <taxon>Streptophyta</taxon>
        <taxon>Embryophyta</taxon>
        <taxon>Tracheophyta</taxon>
        <taxon>Spermatophyta</taxon>
        <taxon>Magnoliopsida</taxon>
        <taxon>eudicotyledons</taxon>
        <taxon>Gunneridae</taxon>
        <taxon>Pentapetalae</taxon>
        <taxon>rosids</taxon>
        <taxon>malvids</taxon>
        <taxon>Sapindales</taxon>
        <taxon>Sapindaceae</taxon>
        <taxon>Hippocastanoideae</taxon>
        <taxon>Acereae</taxon>
        <taxon>Acer</taxon>
    </lineage>
</organism>
<feature type="compositionally biased region" description="Polar residues" evidence="1">
    <location>
        <begin position="59"/>
        <end position="71"/>
    </location>
</feature>
<evidence type="ECO:0000256" key="1">
    <source>
        <dbReference type="SAM" id="MobiDB-lite"/>
    </source>
</evidence>
<dbReference type="AlphaFoldDB" id="A0AA39RRQ3"/>
<feature type="region of interest" description="Disordered" evidence="1">
    <location>
        <begin position="48"/>
        <end position="75"/>
    </location>
</feature>